<organism evidence="2 3">
    <name type="scientific">Oryza sativa subsp. japonica</name>
    <name type="common">Rice</name>
    <dbReference type="NCBI Taxonomy" id="39947"/>
    <lineage>
        <taxon>Eukaryota</taxon>
        <taxon>Viridiplantae</taxon>
        <taxon>Streptophyta</taxon>
        <taxon>Embryophyta</taxon>
        <taxon>Tracheophyta</taxon>
        <taxon>Spermatophyta</taxon>
        <taxon>Magnoliopsida</taxon>
        <taxon>Liliopsida</taxon>
        <taxon>Poales</taxon>
        <taxon>Poaceae</taxon>
        <taxon>BOP clade</taxon>
        <taxon>Oryzoideae</taxon>
        <taxon>Oryzeae</taxon>
        <taxon>Oryzinae</taxon>
        <taxon>Oryza</taxon>
        <taxon>Oryza sativa</taxon>
    </lineage>
</organism>
<dbReference type="Proteomes" id="UP000000763">
    <property type="component" value="Chromosome 6"/>
</dbReference>
<feature type="region of interest" description="Disordered" evidence="1">
    <location>
        <begin position="1"/>
        <end position="40"/>
    </location>
</feature>
<evidence type="ECO:0000313" key="3">
    <source>
        <dbReference type="Proteomes" id="UP000000763"/>
    </source>
</evidence>
<accession>Q69U82</accession>
<gene>
    <name evidence="2" type="primary">P0414C05.20</name>
</gene>
<reference evidence="3" key="2">
    <citation type="journal article" date="2008" name="Nucleic Acids Res.">
        <title>The rice annotation project database (RAP-DB): 2008 update.</title>
        <authorList>
            <consortium name="The rice annotation project (RAP)"/>
        </authorList>
    </citation>
    <scope>GENOME REANNOTATION</scope>
    <source>
        <strain evidence="3">cv. Nipponbare</strain>
    </source>
</reference>
<proteinExistence type="predicted"/>
<name>Q69U82_ORYSJ</name>
<reference evidence="3" key="1">
    <citation type="journal article" date="2005" name="Nature">
        <title>The map-based sequence of the rice genome.</title>
        <authorList>
            <consortium name="International rice genome sequencing project (IRGSP)"/>
            <person name="Matsumoto T."/>
            <person name="Wu J."/>
            <person name="Kanamori H."/>
            <person name="Katayose Y."/>
            <person name="Fujisawa M."/>
            <person name="Namiki N."/>
            <person name="Mizuno H."/>
            <person name="Yamamoto K."/>
            <person name="Antonio B.A."/>
            <person name="Baba T."/>
            <person name="Sakata K."/>
            <person name="Nagamura Y."/>
            <person name="Aoki H."/>
            <person name="Arikawa K."/>
            <person name="Arita K."/>
            <person name="Bito T."/>
            <person name="Chiden Y."/>
            <person name="Fujitsuka N."/>
            <person name="Fukunaka R."/>
            <person name="Hamada M."/>
            <person name="Harada C."/>
            <person name="Hayashi A."/>
            <person name="Hijishita S."/>
            <person name="Honda M."/>
            <person name="Hosokawa S."/>
            <person name="Ichikawa Y."/>
            <person name="Idonuma A."/>
            <person name="Iijima M."/>
            <person name="Ikeda M."/>
            <person name="Ikeno M."/>
            <person name="Ito K."/>
            <person name="Ito S."/>
            <person name="Ito T."/>
            <person name="Ito Y."/>
            <person name="Ito Y."/>
            <person name="Iwabuchi A."/>
            <person name="Kamiya K."/>
            <person name="Karasawa W."/>
            <person name="Kurita K."/>
            <person name="Katagiri S."/>
            <person name="Kikuta A."/>
            <person name="Kobayashi H."/>
            <person name="Kobayashi N."/>
            <person name="Machita K."/>
            <person name="Maehara T."/>
            <person name="Masukawa M."/>
            <person name="Mizubayashi T."/>
            <person name="Mukai Y."/>
            <person name="Nagasaki H."/>
            <person name="Nagata Y."/>
            <person name="Naito S."/>
            <person name="Nakashima M."/>
            <person name="Nakama Y."/>
            <person name="Nakamichi Y."/>
            <person name="Nakamura M."/>
            <person name="Meguro A."/>
            <person name="Negishi M."/>
            <person name="Ohta I."/>
            <person name="Ohta T."/>
            <person name="Okamoto M."/>
            <person name="Ono N."/>
            <person name="Saji S."/>
            <person name="Sakaguchi M."/>
            <person name="Sakai K."/>
            <person name="Shibata M."/>
            <person name="Shimokawa T."/>
            <person name="Song J."/>
            <person name="Takazaki Y."/>
            <person name="Terasawa K."/>
            <person name="Tsugane M."/>
            <person name="Tsuji K."/>
            <person name="Ueda S."/>
            <person name="Waki K."/>
            <person name="Yamagata H."/>
            <person name="Yamamoto M."/>
            <person name="Yamamoto S."/>
            <person name="Yamane H."/>
            <person name="Yoshiki S."/>
            <person name="Yoshihara R."/>
            <person name="Yukawa K."/>
            <person name="Zhong H."/>
            <person name="Yano M."/>
            <person name="Yuan Q."/>
            <person name="Ouyang S."/>
            <person name="Liu J."/>
            <person name="Jones K.M."/>
            <person name="Gansberger K."/>
            <person name="Moffat K."/>
            <person name="Hill J."/>
            <person name="Bera J."/>
            <person name="Fadrosh D."/>
            <person name="Jin S."/>
            <person name="Johri S."/>
            <person name="Kim M."/>
            <person name="Overton L."/>
            <person name="Reardon M."/>
            <person name="Tsitrin T."/>
            <person name="Vuong H."/>
            <person name="Weaver B."/>
            <person name="Ciecko A."/>
            <person name="Tallon L."/>
            <person name="Jackson J."/>
            <person name="Pai G."/>
            <person name="Aken S.V."/>
            <person name="Utterback T."/>
            <person name="Reidmuller S."/>
            <person name="Feldblyum T."/>
            <person name="Hsiao J."/>
            <person name="Zismann V."/>
            <person name="Iobst S."/>
            <person name="de Vazeille A.R."/>
            <person name="Buell C.R."/>
            <person name="Ying K."/>
            <person name="Li Y."/>
            <person name="Lu T."/>
            <person name="Huang Y."/>
            <person name="Zhao Q."/>
            <person name="Feng Q."/>
            <person name="Zhang L."/>
            <person name="Zhu J."/>
            <person name="Weng Q."/>
            <person name="Mu J."/>
            <person name="Lu Y."/>
            <person name="Fan D."/>
            <person name="Liu Y."/>
            <person name="Guan J."/>
            <person name="Zhang Y."/>
            <person name="Yu S."/>
            <person name="Liu X."/>
            <person name="Zhang Y."/>
            <person name="Hong G."/>
            <person name="Han B."/>
            <person name="Choisne N."/>
            <person name="Demange N."/>
            <person name="Orjeda G."/>
            <person name="Samain S."/>
            <person name="Cattolico L."/>
            <person name="Pelletier E."/>
            <person name="Couloux A."/>
            <person name="Segurens B."/>
            <person name="Wincker P."/>
            <person name="D'Hont A."/>
            <person name="Scarpelli C."/>
            <person name="Weissenbach J."/>
            <person name="Salanoubat M."/>
            <person name="Quetier F."/>
            <person name="Yu Y."/>
            <person name="Kim H.R."/>
            <person name="Rambo T."/>
            <person name="Currie J."/>
            <person name="Collura K."/>
            <person name="Luo M."/>
            <person name="Yang T."/>
            <person name="Ammiraju J.S.S."/>
            <person name="Engler F."/>
            <person name="Soderlund C."/>
            <person name="Wing R.A."/>
            <person name="Palmer L.E."/>
            <person name="de la Bastide M."/>
            <person name="Spiegel L."/>
            <person name="Nascimento L."/>
            <person name="Zutavern T."/>
            <person name="O'Shaughnessy A."/>
            <person name="Dike S."/>
            <person name="Dedhia N."/>
            <person name="Preston R."/>
            <person name="Balija V."/>
            <person name="McCombie W.R."/>
            <person name="Chow T."/>
            <person name="Chen H."/>
            <person name="Chung M."/>
            <person name="Chen C."/>
            <person name="Shaw J."/>
            <person name="Wu H."/>
            <person name="Hsiao K."/>
            <person name="Chao Y."/>
            <person name="Chu M."/>
            <person name="Cheng C."/>
            <person name="Hour A."/>
            <person name="Lee P."/>
            <person name="Lin S."/>
            <person name="Lin Y."/>
            <person name="Liou J."/>
            <person name="Liu S."/>
            <person name="Hsing Y."/>
            <person name="Raghuvanshi S."/>
            <person name="Mohanty A."/>
            <person name="Bharti A.K."/>
            <person name="Gaur A."/>
            <person name="Gupta V."/>
            <person name="Kumar D."/>
            <person name="Ravi V."/>
            <person name="Vij S."/>
            <person name="Kapur A."/>
            <person name="Khurana P."/>
            <person name="Khurana P."/>
            <person name="Khurana J.P."/>
            <person name="Tyagi A.K."/>
            <person name="Gaikwad K."/>
            <person name="Singh A."/>
            <person name="Dalal V."/>
            <person name="Srivastava S."/>
            <person name="Dixit A."/>
            <person name="Pal A.K."/>
            <person name="Ghazi I.A."/>
            <person name="Yadav M."/>
            <person name="Pandit A."/>
            <person name="Bhargava A."/>
            <person name="Sureshbabu K."/>
            <person name="Batra K."/>
            <person name="Sharma T.R."/>
            <person name="Mohapatra T."/>
            <person name="Singh N.K."/>
            <person name="Messing J."/>
            <person name="Nelson A.B."/>
            <person name="Fuks G."/>
            <person name="Kavchok S."/>
            <person name="Keizer G."/>
            <person name="Linton E."/>
            <person name="Llaca V."/>
            <person name="Song R."/>
            <person name="Tanyolac B."/>
            <person name="Young S."/>
            <person name="Ho-Il K."/>
            <person name="Hahn J.H."/>
            <person name="Sangsakoo G."/>
            <person name="Vanavichit A."/>
            <person name="de Mattos Luiz.A.T."/>
            <person name="Zimmer P.D."/>
            <person name="Malone G."/>
            <person name="Dellagostin O."/>
            <person name="de Oliveira A.C."/>
            <person name="Bevan M."/>
            <person name="Bancroft I."/>
            <person name="Minx P."/>
            <person name="Cordum H."/>
            <person name="Wilson R."/>
            <person name="Cheng Z."/>
            <person name="Jin W."/>
            <person name="Jiang J."/>
            <person name="Leong S.A."/>
            <person name="Iwama H."/>
            <person name="Gojobori T."/>
            <person name="Itoh T."/>
            <person name="Niimura Y."/>
            <person name="Fujii Y."/>
            <person name="Habara T."/>
            <person name="Sakai H."/>
            <person name="Sato Y."/>
            <person name="Wilson G."/>
            <person name="Kumar K."/>
            <person name="McCouch S."/>
            <person name="Juretic N."/>
            <person name="Hoen D."/>
            <person name="Wright S."/>
            <person name="Bruskiewich R."/>
            <person name="Bureau T."/>
            <person name="Miyao A."/>
            <person name="Hirochika H."/>
            <person name="Nishikawa T."/>
            <person name="Kadowaki K."/>
            <person name="Sugiura M."/>
            <person name="Burr B."/>
            <person name="Sasaki T."/>
        </authorList>
    </citation>
    <scope>NUCLEOTIDE SEQUENCE [LARGE SCALE GENOMIC DNA]</scope>
    <source>
        <strain evidence="3">cv. Nipponbare</strain>
    </source>
</reference>
<feature type="compositionally biased region" description="Polar residues" evidence="1">
    <location>
        <begin position="23"/>
        <end position="32"/>
    </location>
</feature>
<evidence type="ECO:0000256" key="1">
    <source>
        <dbReference type="SAM" id="MobiDB-lite"/>
    </source>
</evidence>
<evidence type="ECO:0000313" key="2">
    <source>
        <dbReference type="EMBL" id="BAD35663.1"/>
    </source>
</evidence>
<sequence>MSQRQDKGVVAAQQQQGGATGPKWQNSGNGTAKATMDRSGVVSRAADLLPLGLGSMDPSPQGLGKQYLVFVGT</sequence>
<protein>
    <submittedName>
        <fullName evidence="2">Uncharacterized protein</fullName>
    </submittedName>
</protein>
<dbReference type="EMBL" id="AP004615">
    <property type="protein sequence ID" value="BAD35663.1"/>
    <property type="molecule type" value="Genomic_DNA"/>
</dbReference>
<dbReference type="AlphaFoldDB" id="Q69U82"/>
<feature type="compositionally biased region" description="Low complexity" evidence="1">
    <location>
        <begin position="8"/>
        <end position="17"/>
    </location>
</feature>